<evidence type="ECO:0000256" key="7">
    <source>
        <dbReference type="PIRSR" id="PIRSR000027-2"/>
    </source>
</evidence>
<dbReference type="SUPFAM" id="SSF47175">
    <property type="entry name" value="Cytochromes"/>
    <property type="match status" value="1"/>
</dbReference>
<dbReference type="PROSITE" id="PS51009">
    <property type="entry name" value="CYTCII"/>
    <property type="match status" value="1"/>
</dbReference>
<dbReference type="Proteomes" id="UP000198623">
    <property type="component" value="Unassembled WGS sequence"/>
</dbReference>
<dbReference type="AlphaFoldDB" id="A0A1I2Q2H6"/>
<keyword evidence="1" id="KW-0813">Transport</keyword>
<keyword evidence="2 7" id="KW-0349">Heme</keyword>
<dbReference type="STRING" id="1045558.SAMN05216175_104191"/>
<reference evidence="10" key="1">
    <citation type="submission" date="2016-10" db="EMBL/GenBank/DDBJ databases">
        <authorList>
            <person name="Varghese N."/>
            <person name="Submissions S."/>
        </authorList>
    </citation>
    <scope>NUCLEOTIDE SEQUENCE [LARGE SCALE GENOMIC DNA]</scope>
    <source>
        <strain evidence="10">CGMCC 1.10971</strain>
    </source>
</reference>
<feature type="binding site" description="covalent" evidence="7">
    <location>
        <position position="139"/>
    </location>
    <ligand>
        <name>heme c</name>
        <dbReference type="ChEBI" id="CHEBI:61717"/>
    </ligand>
</feature>
<keyword evidence="3 6" id="KW-0479">Metal-binding</keyword>
<evidence type="ECO:0000256" key="2">
    <source>
        <dbReference type="ARBA" id="ARBA00022617"/>
    </source>
</evidence>
<dbReference type="Pfam" id="PF01322">
    <property type="entry name" value="Cytochrom_C_2"/>
    <property type="match status" value="1"/>
</dbReference>
<feature type="chain" id="PRO_5011452933" evidence="8">
    <location>
        <begin position="20"/>
        <end position="150"/>
    </location>
</feature>
<keyword evidence="4" id="KW-0249">Electron transport</keyword>
<dbReference type="GO" id="GO:0022900">
    <property type="term" value="P:electron transport chain"/>
    <property type="evidence" value="ECO:0007669"/>
    <property type="project" value="InterPro"/>
</dbReference>
<dbReference type="PIRSF" id="PIRSF000027">
    <property type="entry name" value="Cytc_c_prime"/>
    <property type="match status" value="1"/>
</dbReference>
<dbReference type="InterPro" id="IPR002321">
    <property type="entry name" value="Cyt_c_II"/>
</dbReference>
<feature type="binding site" description="axial binding residue" evidence="6">
    <location>
        <position position="143"/>
    </location>
    <ligand>
        <name>heme c</name>
        <dbReference type="ChEBI" id="CHEBI:61717"/>
    </ligand>
    <ligandPart>
        <name>Fe</name>
        <dbReference type="ChEBI" id="CHEBI:18248"/>
    </ligandPart>
</feature>
<evidence type="ECO:0000256" key="3">
    <source>
        <dbReference type="ARBA" id="ARBA00022723"/>
    </source>
</evidence>
<feature type="binding site" description="covalent" evidence="7">
    <location>
        <position position="142"/>
    </location>
    <ligand>
        <name>heme c</name>
        <dbReference type="ChEBI" id="CHEBI:61717"/>
    </ligand>
</feature>
<evidence type="ECO:0000256" key="1">
    <source>
        <dbReference type="ARBA" id="ARBA00022448"/>
    </source>
</evidence>
<dbReference type="GO" id="GO:0009055">
    <property type="term" value="F:electron transfer activity"/>
    <property type="evidence" value="ECO:0007669"/>
    <property type="project" value="InterPro"/>
</dbReference>
<keyword evidence="10" id="KW-1185">Reference proteome</keyword>
<evidence type="ECO:0000256" key="5">
    <source>
        <dbReference type="ARBA" id="ARBA00023004"/>
    </source>
</evidence>
<gene>
    <name evidence="9" type="ORF">SAMN05216175_104191</name>
</gene>
<proteinExistence type="predicted"/>
<dbReference type="Gene3D" id="1.20.120.10">
    <property type="entry name" value="Cytochrome c/b562"/>
    <property type="match status" value="1"/>
</dbReference>
<dbReference type="EMBL" id="FOOU01000004">
    <property type="protein sequence ID" value="SFG22488.1"/>
    <property type="molecule type" value="Genomic_DNA"/>
</dbReference>
<dbReference type="RefSeq" id="WP_177201116.1">
    <property type="nucleotide sequence ID" value="NZ_FOOU01000004.1"/>
</dbReference>
<sequence length="150" mass="17066">MKRSIACIALTLLPLFAAAQDRRSDDYVEYRQAAFTAMGWHFKKMGAMIQGRAPYDALEFKRRAEAVSALSQLPAEGFLPETQDTQLATRLKPEMWYQKERFDTYMQDLITATAELAAQAGAKDKDDLRSVYGSAARQCKNCHDRFRESD</sequence>
<dbReference type="GO" id="GO:0020037">
    <property type="term" value="F:heme binding"/>
    <property type="evidence" value="ECO:0007669"/>
    <property type="project" value="InterPro"/>
</dbReference>
<evidence type="ECO:0000256" key="4">
    <source>
        <dbReference type="ARBA" id="ARBA00022982"/>
    </source>
</evidence>
<evidence type="ECO:0000256" key="6">
    <source>
        <dbReference type="PIRSR" id="PIRSR000027-1"/>
    </source>
</evidence>
<keyword evidence="8" id="KW-0732">Signal</keyword>
<dbReference type="GO" id="GO:0042597">
    <property type="term" value="C:periplasmic space"/>
    <property type="evidence" value="ECO:0007669"/>
    <property type="project" value="InterPro"/>
</dbReference>
<dbReference type="InterPro" id="IPR010980">
    <property type="entry name" value="Cyt_c/b562"/>
</dbReference>
<protein>
    <submittedName>
        <fullName evidence="9">Cytochrome c556</fullName>
    </submittedName>
</protein>
<dbReference type="GO" id="GO:0005506">
    <property type="term" value="F:iron ion binding"/>
    <property type="evidence" value="ECO:0007669"/>
    <property type="project" value="InterPro"/>
</dbReference>
<accession>A0A1I2Q2H6</accession>
<dbReference type="InterPro" id="IPR012127">
    <property type="entry name" value="Cyt_c_prime"/>
</dbReference>
<keyword evidence="5 6" id="KW-0408">Iron</keyword>
<evidence type="ECO:0000313" key="9">
    <source>
        <dbReference type="EMBL" id="SFG22488.1"/>
    </source>
</evidence>
<comment type="PTM">
    <text evidence="7">Binds 1 heme group per subunit.</text>
</comment>
<name>A0A1I2Q2H6_9GAMM</name>
<organism evidence="9 10">
    <name type="scientific">Neptunomonas qingdaonensis</name>
    <dbReference type="NCBI Taxonomy" id="1045558"/>
    <lineage>
        <taxon>Bacteria</taxon>
        <taxon>Pseudomonadati</taxon>
        <taxon>Pseudomonadota</taxon>
        <taxon>Gammaproteobacteria</taxon>
        <taxon>Oceanospirillales</taxon>
        <taxon>Oceanospirillaceae</taxon>
        <taxon>Neptunomonas</taxon>
    </lineage>
</organism>
<feature type="signal peptide" evidence="8">
    <location>
        <begin position="1"/>
        <end position="19"/>
    </location>
</feature>
<evidence type="ECO:0000256" key="8">
    <source>
        <dbReference type="SAM" id="SignalP"/>
    </source>
</evidence>
<evidence type="ECO:0000313" key="10">
    <source>
        <dbReference type="Proteomes" id="UP000198623"/>
    </source>
</evidence>